<reference evidence="8 9" key="1">
    <citation type="submission" date="2024-11" db="EMBL/GenBank/DDBJ databases">
        <authorList>
            <person name="Heng Y.C."/>
            <person name="Lim A.C.H."/>
            <person name="Lee J.K.Y."/>
            <person name="Kittelmann S."/>
        </authorList>
    </citation>
    <scope>NUCLEOTIDE SEQUENCE [LARGE SCALE GENOMIC DNA]</scope>
    <source>
        <strain evidence="8 9">WILCCON 0112</strain>
    </source>
</reference>
<feature type="domain" description="Recombinase" evidence="7">
    <location>
        <begin position="158"/>
        <end position="278"/>
    </location>
</feature>
<dbReference type="Gene3D" id="3.90.1750.20">
    <property type="entry name" value="Putative Large Serine Recombinase, Chain B, Domain 2"/>
    <property type="match status" value="1"/>
</dbReference>
<organism evidence="8 9">
    <name type="scientific">Candidatus Clostridium helianthi</name>
    <dbReference type="NCBI Taxonomy" id="3381660"/>
    <lineage>
        <taxon>Bacteria</taxon>
        <taxon>Bacillati</taxon>
        <taxon>Bacillota</taxon>
        <taxon>Clostridia</taxon>
        <taxon>Eubacteriales</taxon>
        <taxon>Clostridiaceae</taxon>
        <taxon>Clostridium</taxon>
    </lineage>
</organism>
<keyword evidence="1" id="KW-0229">DNA integration</keyword>
<dbReference type="InterPro" id="IPR038109">
    <property type="entry name" value="DNA_bind_recomb_sf"/>
</dbReference>
<protein>
    <submittedName>
        <fullName evidence="8">Recombinase family protein</fullName>
    </submittedName>
</protein>
<keyword evidence="2" id="KW-0238">DNA-binding</keyword>
<comment type="caution">
    <text evidence="8">The sequence shown here is derived from an EMBL/GenBank/DDBJ whole genome shotgun (WGS) entry which is preliminary data.</text>
</comment>
<dbReference type="Pfam" id="PF13408">
    <property type="entry name" value="Zn_ribbon_recom"/>
    <property type="match status" value="1"/>
</dbReference>
<dbReference type="SUPFAM" id="SSF53041">
    <property type="entry name" value="Resolvase-like"/>
    <property type="match status" value="1"/>
</dbReference>
<feature type="domain" description="Resolvase/invertase-type recombinase catalytic" evidence="6">
    <location>
        <begin position="3"/>
        <end position="150"/>
    </location>
</feature>
<dbReference type="InterPro" id="IPR050639">
    <property type="entry name" value="SSR_resolvase"/>
</dbReference>
<accession>A0ABW8S152</accession>
<dbReference type="Gene3D" id="3.40.50.1390">
    <property type="entry name" value="Resolvase, N-terminal catalytic domain"/>
    <property type="match status" value="1"/>
</dbReference>
<keyword evidence="5" id="KW-0175">Coiled coil</keyword>
<dbReference type="InterPro" id="IPR025827">
    <property type="entry name" value="Zn_ribbon_recom_dom"/>
</dbReference>
<gene>
    <name evidence="8" type="ORF">ACJDTP_05615</name>
</gene>
<dbReference type="PANTHER" id="PTHR30461:SF23">
    <property type="entry name" value="DNA RECOMBINASE-RELATED"/>
    <property type="match status" value="1"/>
</dbReference>
<keyword evidence="3" id="KW-0233">DNA recombination</keyword>
<dbReference type="SMART" id="SM00857">
    <property type="entry name" value="Resolvase"/>
    <property type="match status" value="1"/>
</dbReference>
<dbReference type="InterPro" id="IPR036162">
    <property type="entry name" value="Resolvase-like_N_sf"/>
</dbReference>
<dbReference type="Pfam" id="PF00239">
    <property type="entry name" value="Resolvase"/>
    <property type="match status" value="1"/>
</dbReference>
<evidence type="ECO:0000259" key="7">
    <source>
        <dbReference type="PROSITE" id="PS51737"/>
    </source>
</evidence>
<evidence type="ECO:0000256" key="1">
    <source>
        <dbReference type="ARBA" id="ARBA00022908"/>
    </source>
</evidence>
<evidence type="ECO:0000259" key="6">
    <source>
        <dbReference type="PROSITE" id="PS51736"/>
    </source>
</evidence>
<evidence type="ECO:0000256" key="4">
    <source>
        <dbReference type="PROSITE-ProRule" id="PRU10137"/>
    </source>
</evidence>
<dbReference type="InterPro" id="IPR006119">
    <property type="entry name" value="Resolv_N"/>
</dbReference>
<dbReference type="PROSITE" id="PS51736">
    <property type="entry name" value="RECOMBINASES_3"/>
    <property type="match status" value="1"/>
</dbReference>
<evidence type="ECO:0000256" key="5">
    <source>
        <dbReference type="SAM" id="Coils"/>
    </source>
</evidence>
<feature type="active site" description="O-(5'-phospho-DNA)-serine intermediate" evidence="4">
    <location>
        <position position="11"/>
    </location>
</feature>
<evidence type="ECO:0000313" key="9">
    <source>
        <dbReference type="Proteomes" id="UP001623600"/>
    </source>
</evidence>
<evidence type="ECO:0000313" key="8">
    <source>
        <dbReference type="EMBL" id="MFL0164548.1"/>
    </source>
</evidence>
<evidence type="ECO:0000256" key="3">
    <source>
        <dbReference type="ARBA" id="ARBA00023172"/>
    </source>
</evidence>
<dbReference type="InterPro" id="IPR011109">
    <property type="entry name" value="DNA_bind_recombinase_dom"/>
</dbReference>
<keyword evidence="9" id="KW-1185">Reference proteome</keyword>
<dbReference type="PROSITE" id="PS51737">
    <property type="entry name" value="RECOMBINASE_DNA_BIND"/>
    <property type="match status" value="1"/>
</dbReference>
<dbReference type="PANTHER" id="PTHR30461">
    <property type="entry name" value="DNA-INVERTASE FROM LAMBDOID PROPHAGE"/>
    <property type="match status" value="1"/>
</dbReference>
<dbReference type="CDD" id="cd03768">
    <property type="entry name" value="SR_ResInv"/>
    <property type="match status" value="1"/>
</dbReference>
<evidence type="ECO:0000256" key="2">
    <source>
        <dbReference type="ARBA" id="ARBA00023125"/>
    </source>
</evidence>
<dbReference type="InterPro" id="IPR006118">
    <property type="entry name" value="Recombinase_CS"/>
</dbReference>
<sequence length="553" mass="63993">MNKSAIYVRVSTTHQIDKDSLPLQKNDMINYSKFVLGIEEYEIFEDAGYSGKNTDRPAFQEMFNRIKQGEFSHLLVWKIDRISRNLLDFCSMYDELKRYDCTFVSKNEQFDTSTAMGEAMLKIILVFAELERKLTGERVTSVMLDRASKGLWNGAPIPLGYKWDKNIKFPVIDDEERNTVEIIYDTYLKSESSSAVTKLLNTSGIKTKKDGRWTTKTICDVIRNPFYKGTYRYNYRVPGHGKIKDENEWIVIPNNHDAIINEKLWDECNKIMDLNANKNSARFRRTSKVHIFAGLLECGECNNSFYAKSDKTSLDGYTPSLYTCSGRYNHLGCSQKTISDTIIGNFTLNFISNMIKISKSKKKMNSEELESKLLKGTCFKDIVGIEEIKDIYNSIFHSQSNTFKPAKKSDFNSPITNIDSNNLESELKKQQRALDRLEDLYLFEDNDMSKKDYFLKKNKITDKIKELNKKINEIQSIDASVYNFKFFLDVTTLELSTKLIEGNIKVKELIQNVGRELIKDFINNLIDKIIVKDRQVLSLQFKNGLNVTFIYNS</sequence>
<dbReference type="Pfam" id="PF07508">
    <property type="entry name" value="Recombinase"/>
    <property type="match status" value="1"/>
</dbReference>
<name>A0ABW8S152_9CLOT</name>
<dbReference type="RefSeq" id="WP_406760719.1">
    <property type="nucleotide sequence ID" value="NZ_JBJIAB010000005.1"/>
</dbReference>
<dbReference type="EMBL" id="JBJIAB010000005">
    <property type="protein sequence ID" value="MFL0164548.1"/>
    <property type="molecule type" value="Genomic_DNA"/>
</dbReference>
<dbReference type="PROSITE" id="PS00397">
    <property type="entry name" value="RECOMBINASES_1"/>
    <property type="match status" value="1"/>
</dbReference>
<proteinExistence type="predicted"/>
<dbReference type="Proteomes" id="UP001623600">
    <property type="component" value="Unassembled WGS sequence"/>
</dbReference>
<feature type="coiled-coil region" evidence="5">
    <location>
        <begin position="420"/>
        <end position="477"/>
    </location>
</feature>